<dbReference type="EMBL" id="FNTV01000001">
    <property type="protein sequence ID" value="SEE87593.1"/>
    <property type="molecule type" value="Genomic_DNA"/>
</dbReference>
<accession>A0A1H5MEM5</accession>
<dbReference type="Proteomes" id="UP000182725">
    <property type="component" value="Unassembled WGS sequence"/>
</dbReference>
<reference evidence="1 2" key="1">
    <citation type="submission" date="2016-10" db="EMBL/GenBank/DDBJ databases">
        <authorList>
            <person name="de Groot N.N."/>
        </authorList>
    </citation>
    <scope>NUCLEOTIDE SEQUENCE [LARGE SCALE GENOMIC DNA]</scope>
    <source>
        <strain evidence="1 2">DSM 22274</strain>
    </source>
</reference>
<dbReference type="AlphaFoldDB" id="A0A1H5MEM5"/>
<gene>
    <name evidence="1" type="ORF">SAMN04489740_2892</name>
</gene>
<evidence type="ECO:0000313" key="1">
    <source>
        <dbReference type="EMBL" id="SEE87593.1"/>
    </source>
</evidence>
<sequence length="44" mass="4735">MTESCESCEVTTHGGADEGFSESIVHLWCNAENIVHGQPLNSTN</sequence>
<proteinExistence type="predicted"/>
<name>A0A1H5MEM5_9MICC</name>
<organism evidence="1 2">
    <name type="scientific">Arthrobacter alpinus</name>
    <dbReference type="NCBI Taxonomy" id="656366"/>
    <lineage>
        <taxon>Bacteria</taxon>
        <taxon>Bacillati</taxon>
        <taxon>Actinomycetota</taxon>
        <taxon>Actinomycetes</taxon>
        <taxon>Micrococcales</taxon>
        <taxon>Micrococcaceae</taxon>
        <taxon>Arthrobacter</taxon>
    </lineage>
</organism>
<evidence type="ECO:0000313" key="2">
    <source>
        <dbReference type="Proteomes" id="UP000182725"/>
    </source>
</evidence>
<protein>
    <submittedName>
        <fullName evidence="1">Uncharacterized protein</fullName>
    </submittedName>
</protein>